<evidence type="ECO:0000313" key="9">
    <source>
        <dbReference type="EMBL" id="PAB58228.1"/>
    </source>
</evidence>
<evidence type="ECO:0008006" key="11">
    <source>
        <dbReference type="Google" id="ProtNLM"/>
    </source>
</evidence>
<dbReference type="GO" id="GO:0009372">
    <property type="term" value="P:quorum sensing"/>
    <property type="evidence" value="ECO:0007669"/>
    <property type="project" value="UniProtKB-KW"/>
</dbReference>
<dbReference type="OrthoDB" id="2854767at2"/>
<feature type="transmembrane region" description="Helical" evidence="8">
    <location>
        <begin position="81"/>
        <end position="100"/>
    </location>
</feature>
<dbReference type="EMBL" id="NIBG01000018">
    <property type="protein sequence ID" value="PAB58228.1"/>
    <property type="molecule type" value="Genomic_DNA"/>
</dbReference>
<organism evidence="9 10">
    <name type="scientific">Anaeromicrobium sediminis</name>
    <dbReference type="NCBI Taxonomy" id="1478221"/>
    <lineage>
        <taxon>Bacteria</taxon>
        <taxon>Bacillati</taxon>
        <taxon>Bacillota</taxon>
        <taxon>Clostridia</taxon>
        <taxon>Peptostreptococcales</taxon>
        <taxon>Thermotaleaceae</taxon>
        <taxon>Anaeromicrobium</taxon>
    </lineage>
</organism>
<dbReference type="RefSeq" id="WP_095134830.1">
    <property type="nucleotide sequence ID" value="NZ_NIBG01000018.1"/>
</dbReference>
<comment type="caution">
    <text evidence="9">The sequence shown here is derived from an EMBL/GenBank/DDBJ whole genome shotgun (WGS) entry which is preliminary data.</text>
</comment>
<dbReference type="Proteomes" id="UP000216024">
    <property type="component" value="Unassembled WGS sequence"/>
</dbReference>
<sequence length="204" mass="22705">MDIIGKISNHIGEIIGNEMNHDDDQKEVIKYGVFVGLQIVYSIIACFVVGLVFGMLKEILIVSFSSSILRKYSGGTHASSLNRCVIIGTIAFALMALSMKYILLDLHMKVCVVGIIFIYAYLLIYKRAPVDTGTKRIKNEIKRKKLRNKSLALLCIYAIITIIYINNNISTGITMGVAFQIFTLTKIGHVILSKIDESLSNIIN</sequence>
<evidence type="ECO:0000256" key="7">
    <source>
        <dbReference type="ARBA" id="ARBA00023136"/>
    </source>
</evidence>
<keyword evidence="4 8" id="KW-0812">Transmembrane</keyword>
<gene>
    <name evidence="9" type="ORF">CCE28_16455</name>
</gene>
<dbReference type="GO" id="GO:0006508">
    <property type="term" value="P:proteolysis"/>
    <property type="evidence" value="ECO:0007669"/>
    <property type="project" value="UniProtKB-KW"/>
</dbReference>
<keyword evidence="10" id="KW-1185">Reference proteome</keyword>
<keyword evidence="7 8" id="KW-0472">Membrane</keyword>
<dbReference type="SMART" id="SM00793">
    <property type="entry name" value="AgrB"/>
    <property type="match status" value="1"/>
</dbReference>
<proteinExistence type="predicted"/>
<keyword evidence="2" id="KW-0673">Quorum sensing</keyword>
<reference evidence="9 10" key="1">
    <citation type="submission" date="2017-06" db="EMBL/GenBank/DDBJ databases">
        <title>Draft genome sequence of anaerobic fermentative bacterium Anaeromicrobium sediminis DY2726D isolated from West Pacific Ocean sediments.</title>
        <authorList>
            <person name="Zeng X."/>
        </authorList>
    </citation>
    <scope>NUCLEOTIDE SEQUENCE [LARGE SCALE GENOMIC DNA]</scope>
    <source>
        <strain evidence="9 10">DY2726D</strain>
    </source>
</reference>
<evidence type="ECO:0000256" key="1">
    <source>
        <dbReference type="ARBA" id="ARBA00022475"/>
    </source>
</evidence>
<dbReference type="InterPro" id="IPR006741">
    <property type="entry name" value="AgrB"/>
</dbReference>
<evidence type="ECO:0000256" key="5">
    <source>
        <dbReference type="ARBA" id="ARBA00022801"/>
    </source>
</evidence>
<evidence type="ECO:0000256" key="6">
    <source>
        <dbReference type="ARBA" id="ARBA00022989"/>
    </source>
</evidence>
<dbReference type="GO" id="GO:0016020">
    <property type="term" value="C:membrane"/>
    <property type="evidence" value="ECO:0007669"/>
    <property type="project" value="InterPro"/>
</dbReference>
<keyword evidence="5" id="KW-0378">Hydrolase</keyword>
<keyword evidence="6 8" id="KW-1133">Transmembrane helix</keyword>
<accession>A0A267MH24</accession>
<evidence type="ECO:0000256" key="3">
    <source>
        <dbReference type="ARBA" id="ARBA00022670"/>
    </source>
</evidence>
<evidence type="ECO:0000256" key="2">
    <source>
        <dbReference type="ARBA" id="ARBA00022654"/>
    </source>
</evidence>
<evidence type="ECO:0000256" key="4">
    <source>
        <dbReference type="ARBA" id="ARBA00022692"/>
    </source>
</evidence>
<feature type="transmembrane region" description="Helical" evidence="8">
    <location>
        <begin position="39"/>
        <end position="60"/>
    </location>
</feature>
<dbReference type="Pfam" id="PF04647">
    <property type="entry name" value="AgrB"/>
    <property type="match status" value="1"/>
</dbReference>
<dbReference type="GO" id="GO:0008233">
    <property type="term" value="F:peptidase activity"/>
    <property type="evidence" value="ECO:0007669"/>
    <property type="project" value="UniProtKB-KW"/>
</dbReference>
<feature type="transmembrane region" description="Helical" evidence="8">
    <location>
        <begin position="106"/>
        <end position="125"/>
    </location>
</feature>
<evidence type="ECO:0000256" key="8">
    <source>
        <dbReference type="SAM" id="Phobius"/>
    </source>
</evidence>
<keyword evidence="3" id="KW-0645">Protease</keyword>
<protein>
    <recommendedName>
        <fullName evidence="11">Accessory regulator AgrB</fullName>
    </recommendedName>
</protein>
<evidence type="ECO:0000313" key="10">
    <source>
        <dbReference type="Proteomes" id="UP000216024"/>
    </source>
</evidence>
<feature type="transmembrane region" description="Helical" evidence="8">
    <location>
        <begin position="171"/>
        <end position="192"/>
    </location>
</feature>
<keyword evidence="1" id="KW-1003">Cell membrane</keyword>
<name>A0A267MH24_9FIRM</name>
<dbReference type="AlphaFoldDB" id="A0A267MH24"/>
<feature type="transmembrane region" description="Helical" evidence="8">
    <location>
        <begin position="146"/>
        <end position="165"/>
    </location>
</feature>